<evidence type="ECO:0000256" key="8">
    <source>
        <dbReference type="ARBA" id="ARBA00022771"/>
    </source>
</evidence>
<dbReference type="GO" id="GO:0035556">
    <property type="term" value="P:intracellular signal transduction"/>
    <property type="evidence" value="ECO:0007669"/>
    <property type="project" value="TreeGrafter"/>
</dbReference>
<comment type="caution">
    <text evidence="16">The sequence shown here is derived from an EMBL/GenBank/DDBJ whole genome shotgun (WGS) entry which is preliminary data.</text>
</comment>
<dbReference type="GO" id="GO:0008270">
    <property type="term" value="F:zinc ion binding"/>
    <property type="evidence" value="ECO:0007669"/>
    <property type="project" value="UniProtKB-KW"/>
</dbReference>
<dbReference type="Gene3D" id="3.30.200.20">
    <property type="entry name" value="Phosphorylase Kinase, domain 1"/>
    <property type="match status" value="1"/>
</dbReference>
<comment type="catalytic activity">
    <reaction evidence="12">
        <text>L-threonyl-[protein] + ATP = O-phospho-L-threonyl-[protein] + ADP + H(+)</text>
        <dbReference type="Rhea" id="RHEA:46608"/>
        <dbReference type="Rhea" id="RHEA-COMP:11060"/>
        <dbReference type="Rhea" id="RHEA-COMP:11605"/>
        <dbReference type="ChEBI" id="CHEBI:15378"/>
        <dbReference type="ChEBI" id="CHEBI:30013"/>
        <dbReference type="ChEBI" id="CHEBI:30616"/>
        <dbReference type="ChEBI" id="CHEBI:61977"/>
        <dbReference type="ChEBI" id="CHEBI:456216"/>
        <dbReference type="EC" id="2.7.11.1"/>
    </reaction>
</comment>
<dbReference type="InterPro" id="IPR000961">
    <property type="entry name" value="AGC-kinase_C"/>
</dbReference>
<comment type="catalytic activity">
    <reaction evidence="13">
        <text>L-seryl-[protein] + ATP = O-phospho-L-seryl-[protein] + ADP + H(+)</text>
        <dbReference type="Rhea" id="RHEA:17989"/>
        <dbReference type="Rhea" id="RHEA-COMP:9863"/>
        <dbReference type="Rhea" id="RHEA-COMP:11604"/>
        <dbReference type="ChEBI" id="CHEBI:15378"/>
        <dbReference type="ChEBI" id="CHEBI:29999"/>
        <dbReference type="ChEBI" id="CHEBI:30616"/>
        <dbReference type="ChEBI" id="CHEBI:83421"/>
        <dbReference type="ChEBI" id="CHEBI:456216"/>
        <dbReference type="EC" id="2.7.11.1"/>
    </reaction>
</comment>
<keyword evidence="6" id="KW-0479">Metal-binding</keyword>
<proteinExistence type="inferred from homology"/>
<comment type="similarity">
    <text evidence="1">Belongs to the protein kinase superfamily. AGC Ser/Thr protein kinase family.</text>
</comment>
<evidence type="ECO:0000256" key="10">
    <source>
        <dbReference type="ARBA" id="ARBA00022833"/>
    </source>
</evidence>
<dbReference type="InterPro" id="IPR011009">
    <property type="entry name" value="Kinase-like_dom_sf"/>
</dbReference>
<dbReference type="FunFam" id="3.30.200.20:FF:000147">
    <property type="entry name" value="probable serine/threonine protein kinase IREH1"/>
    <property type="match status" value="1"/>
</dbReference>
<dbReference type="PROSITE" id="PS50011">
    <property type="entry name" value="PROTEIN_KINASE_DOM"/>
    <property type="match status" value="1"/>
</dbReference>
<dbReference type="Gene3D" id="1.10.510.10">
    <property type="entry name" value="Transferase(Phosphotransferase) domain 1"/>
    <property type="match status" value="1"/>
</dbReference>
<feature type="domain" description="Protein kinase" evidence="14">
    <location>
        <begin position="228"/>
        <end position="519"/>
    </location>
</feature>
<feature type="domain" description="AGC-kinase C-terminal" evidence="15">
    <location>
        <begin position="520"/>
        <end position="605"/>
    </location>
</feature>
<evidence type="ECO:0000256" key="6">
    <source>
        <dbReference type="ARBA" id="ARBA00022723"/>
    </source>
</evidence>
<dbReference type="InterPro" id="IPR008271">
    <property type="entry name" value="Ser/Thr_kinase_AS"/>
</dbReference>
<dbReference type="AlphaFoldDB" id="A0AAW1JSR0"/>
<evidence type="ECO:0000256" key="2">
    <source>
        <dbReference type="ARBA" id="ARBA00012513"/>
    </source>
</evidence>
<keyword evidence="17" id="KW-1185">Reference proteome</keyword>
<evidence type="ECO:0000259" key="15">
    <source>
        <dbReference type="PROSITE" id="PS51285"/>
    </source>
</evidence>
<dbReference type="EMBL" id="JBDFQZ010000007">
    <property type="protein sequence ID" value="KAK9707044.1"/>
    <property type="molecule type" value="Genomic_DNA"/>
</dbReference>
<dbReference type="PROSITE" id="PS00108">
    <property type="entry name" value="PROTEIN_KINASE_ST"/>
    <property type="match status" value="1"/>
</dbReference>
<evidence type="ECO:0000256" key="3">
    <source>
        <dbReference type="ARBA" id="ARBA00022527"/>
    </source>
</evidence>
<evidence type="ECO:0000256" key="7">
    <source>
        <dbReference type="ARBA" id="ARBA00022741"/>
    </source>
</evidence>
<keyword evidence="10" id="KW-0862">Zinc</keyword>
<keyword evidence="5" id="KW-0808">Transferase</keyword>
<organism evidence="16 17">
    <name type="scientific">Saponaria officinalis</name>
    <name type="common">Common soapwort</name>
    <name type="synonym">Lychnis saponaria</name>
    <dbReference type="NCBI Taxonomy" id="3572"/>
    <lineage>
        <taxon>Eukaryota</taxon>
        <taxon>Viridiplantae</taxon>
        <taxon>Streptophyta</taxon>
        <taxon>Embryophyta</taxon>
        <taxon>Tracheophyta</taxon>
        <taxon>Spermatophyta</taxon>
        <taxon>Magnoliopsida</taxon>
        <taxon>eudicotyledons</taxon>
        <taxon>Gunneridae</taxon>
        <taxon>Pentapetalae</taxon>
        <taxon>Caryophyllales</taxon>
        <taxon>Caryophyllaceae</taxon>
        <taxon>Caryophylleae</taxon>
        <taxon>Saponaria</taxon>
    </lineage>
</organism>
<keyword evidence="4" id="KW-0597">Phosphoprotein</keyword>
<sequence>MPVGMLKQLHTRLLYILTRCTRLSVLDKSIVVAEDVVDISSSGHFVSFVETTIHEPLLVPCRVCEQDINSFRVKGHSVICTIASSCDQKGMTVNERFSKIAETLEFMIETPAPTPTSLILTSTKPVDLVLSHNVHLSEPLDRQQIVELADIARRLQCVESVDHCHNCLEELEEVIENRVYDDLTVDTFGASIKKLIREKRRQLEQLSNSKIHPPNTTIDGDRISIDDFNVIKPISRGAFGRVFLARKLTTGDIFAIKVLRKKNVIRKNAIHSIQTERDILTIVDNPFVVRLFYSFTSRENLYLVMEYLNEGDLYSLLRNLGCLDEDSARTYIAEVVLALDYLHSLNVVHRDLKPDNLLIAHDGHIKLTDFGLSKVGIIDRFATRHDYCPNLPTTSSFEKDKPQPFALENQQERSKKRRVVGTPDYMAPEILLGKEHGATADWWSLGVILFELIVGVPPFNAERPKMIFDNILGRNISWPKIPEQMSYEAWDLIDKLLTIDPNQRLGAGGAAEVKGHPFFDGINWDTLYTQEAAFVPAVEDDFDTGYFTCRLSLNDFDDNVSRASNKSDELSDERDGFAKTENAAADKHSFSKFSYKNLMRLAEMNYKLVGKDDPPQSSQFLGS</sequence>
<evidence type="ECO:0000256" key="4">
    <source>
        <dbReference type="ARBA" id="ARBA00022553"/>
    </source>
</evidence>
<dbReference type="Proteomes" id="UP001443914">
    <property type="component" value="Unassembled WGS sequence"/>
</dbReference>
<keyword evidence="11" id="KW-0067">ATP-binding</keyword>
<dbReference type="InterPro" id="IPR058783">
    <property type="entry name" value="IREH1/IRE-like_N"/>
</dbReference>
<evidence type="ECO:0000313" key="17">
    <source>
        <dbReference type="Proteomes" id="UP001443914"/>
    </source>
</evidence>
<evidence type="ECO:0000256" key="13">
    <source>
        <dbReference type="ARBA" id="ARBA00048679"/>
    </source>
</evidence>
<dbReference type="SUPFAM" id="SSF56112">
    <property type="entry name" value="Protein kinase-like (PK-like)"/>
    <property type="match status" value="1"/>
</dbReference>
<evidence type="ECO:0000256" key="9">
    <source>
        <dbReference type="ARBA" id="ARBA00022777"/>
    </source>
</evidence>
<evidence type="ECO:0000256" key="11">
    <source>
        <dbReference type="ARBA" id="ARBA00022840"/>
    </source>
</evidence>
<dbReference type="PROSITE" id="PS51285">
    <property type="entry name" value="AGC_KINASE_CTER"/>
    <property type="match status" value="1"/>
</dbReference>
<evidence type="ECO:0000256" key="5">
    <source>
        <dbReference type="ARBA" id="ARBA00022679"/>
    </source>
</evidence>
<gene>
    <name evidence="16" type="ORF">RND81_07G169300</name>
</gene>
<dbReference type="PANTHER" id="PTHR24356:SF1">
    <property type="entry name" value="SERINE_THREONINE-PROTEIN KINASE GREATWALL"/>
    <property type="match status" value="1"/>
</dbReference>
<evidence type="ECO:0000256" key="12">
    <source>
        <dbReference type="ARBA" id="ARBA00047899"/>
    </source>
</evidence>
<dbReference type="InterPro" id="IPR000719">
    <property type="entry name" value="Prot_kinase_dom"/>
</dbReference>
<dbReference type="EC" id="2.7.11.1" evidence="2"/>
<keyword evidence="9" id="KW-0418">Kinase</keyword>
<dbReference type="SMART" id="SM00220">
    <property type="entry name" value="S_TKc"/>
    <property type="match status" value="1"/>
</dbReference>
<accession>A0AAW1JSR0</accession>
<dbReference type="GO" id="GO:0004674">
    <property type="term" value="F:protein serine/threonine kinase activity"/>
    <property type="evidence" value="ECO:0007669"/>
    <property type="project" value="UniProtKB-KW"/>
</dbReference>
<keyword evidence="7" id="KW-0547">Nucleotide-binding</keyword>
<dbReference type="CDD" id="cd05579">
    <property type="entry name" value="STKc_MAST_like"/>
    <property type="match status" value="1"/>
</dbReference>
<dbReference type="FunFam" id="1.10.510.10:FF:000446">
    <property type="entry name" value="Microtubule associated serine/threonine kinase 2"/>
    <property type="match status" value="1"/>
</dbReference>
<dbReference type="Pfam" id="PF00069">
    <property type="entry name" value="Pkinase"/>
    <property type="match status" value="2"/>
</dbReference>
<name>A0AAW1JSR0_SAPOF</name>
<evidence type="ECO:0000256" key="1">
    <source>
        <dbReference type="ARBA" id="ARBA00009903"/>
    </source>
</evidence>
<dbReference type="InterPro" id="IPR050236">
    <property type="entry name" value="Ser_Thr_kinase_AGC"/>
</dbReference>
<keyword evidence="3" id="KW-0723">Serine/threonine-protein kinase</keyword>
<dbReference type="EMBL" id="JBDFQZ010000007">
    <property type="protein sequence ID" value="KAK9707043.1"/>
    <property type="molecule type" value="Genomic_DNA"/>
</dbReference>
<reference evidence="16 17" key="1">
    <citation type="submission" date="2024-03" db="EMBL/GenBank/DDBJ databases">
        <title>WGS assembly of Saponaria officinalis var. Norfolk2.</title>
        <authorList>
            <person name="Jenkins J."/>
            <person name="Shu S."/>
            <person name="Grimwood J."/>
            <person name="Barry K."/>
            <person name="Goodstein D."/>
            <person name="Schmutz J."/>
            <person name="Leebens-Mack J."/>
            <person name="Osbourn A."/>
        </authorList>
    </citation>
    <scope>NUCLEOTIDE SEQUENCE [LARGE SCALE GENOMIC DNA]</scope>
    <source>
        <strain evidence="17">cv. Norfolk2</strain>
        <strain evidence="16">JIC</strain>
        <tissue evidence="16">Leaf</tissue>
    </source>
</reference>
<dbReference type="PANTHER" id="PTHR24356">
    <property type="entry name" value="SERINE/THREONINE-PROTEIN KINASE"/>
    <property type="match status" value="1"/>
</dbReference>
<dbReference type="GO" id="GO:0005524">
    <property type="term" value="F:ATP binding"/>
    <property type="evidence" value="ECO:0007669"/>
    <property type="project" value="UniProtKB-KW"/>
</dbReference>
<keyword evidence="8" id="KW-0863">Zinc-finger</keyword>
<evidence type="ECO:0000313" key="16">
    <source>
        <dbReference type="EMBL" id="KAK9707043.1"/>
    </source>
</evidence>
<evidence type="ECO:0000259" key="14">
    <source>
        <dbReference type="PROSITE" id="PS50011"/>
    </source>
</evidence>
<protein>
    <recommendedName>
        <fullName evidence="2">non-specific serine/threonine protein kinase</fullName>
        <ecNumber evidence="2">2.7.11.1</ecNumber>
    </recommendedName>
</protein>
<dbReference type="Pfam" id="PF26031">
    <property type="entry name" value="IREH1"/>
    <property type="match status" value="1"/>
</dbReference>